<dbReference type="GeneID" id="39606543"/>
<name>A0A3M9Y0A0_9PEZI</name>
<evidence type="ECO:0000256" key="1">
    <source>
        <dbReference type="SAM" id="MobiDB-lite"/>
    </source>
</evidence>
<keyword evidence="4" id="KW-1185">Reference proteome</keyword>
<dbReference type="PROSITE" id="PS50172">
    <property type="entry name" value="BRCT"/>
    <property type="match status" value="2"/>
</dbReference>
<dbReference type="AlphaFoldDB" id="A0A3M9Y0A0"/>
<dbReference type="EMBL" id="RBVV01000174">
    <property type="protein sequence ID" value="RNJ52808.1"/>
    <property type="molecule type" value="Genomic_DNA"/>
</dbReference>
<evidence type="ECO:0000313" key="3">
    <source>
        <dbReference type="EMBL" id="RNJ52808.1"/>
    </source>
</evidence>
<dbReference type="SUPFAM" id="SSF52113">
    <property type="entry name" value="BRCT domain"/>
    <property type="match status" value="2"/>
</dbReference>
<protein>
    <recommendedName>
        <fullName evidence="2">BRCT domain-containing protein</fullName>
    </recommendedName>
</protein>
<comment type="caution">
    <text evidence="3">The sequence shown here is derived from an EMBL/GenBank/DDBJ whole genome shotgun (WGS) entry which is preliminary data.</text>
</comment>
<feature type="domain" description="BRCT" evidence="2">
    <location>
        <begin position="14"/>
        <end position="102"/>
    </location>
</feature>
<dbReference type="Gene3D" id="3.40.50.10190">
    <property type="entry name" value="BRCT domain"/>
    <property type="match status" value="2"/>
</dbReference>
<reference evidence="3 4" key="1">
    <citation type="submission" date="2018-10" db="EMBL/GenBank/DDBJ databases">
        <title>Genome sequence of Verticillium nonalfalfae VnAa140.</title>
        <authorList>
            <person name="Stajich J.E."/>
            <person name="Kasson M.T."/>
        </authorList>
    </citation>
    <scope>NUCLEOTIDE SEQUENCE [LARGE SCALE GENOMIC DNA]</scope>
    <source>
        <strain evidence="3 4">VnAa140</strain>
    </source>
</reference>
<dbReference type="RefSeq" id="XP_028490966.1">
    <property type="nucleotide sequence ID" value="XM_028637051.1"/>
</dbReference>
<dbReference type="Proteomes" id="UP000267145">
    <property type="component" value="Unassembled WGS sequence"/>
</dbReference>
<feature type="region of interest" description="Disordered" evidence="1">
    <location>
        <begin position="196"/>
        <end position="221"/>
    </location>
</feature>
<evidence type="ECO:0000313" key="4">
    <source>
        <dbReference type="Proteomes" id="UP000267145"/>
    </source>
</evidence>
<proteinExistence type="predicted"/>
<dbReference type="InterPro" id="IPR036420">
    <property type="entry name" value="BRCT_dom_sf"/>
</dbReference>
<sequence>MGLENVCFRNSAPHQPKMFPALNIAVSCPLPDGISLQEVKSWIYRLGGGYHERVHETTQVLCSTDHRIRDLHKDAFRAMQLKAAIVPFEWLQRSYDQGKFLPIAFTSSFPLPEGGNSYDSVRSAIVRLGGTHRTGVRPDVLTHFCVTEKELNRHDSLVQHVLMHDPRPDREPLWIVSHQWLTECLEHHERVEESNFTFPSYSHGGSIHGTGGEDSQSEEST</sequence>
<organism evidence="3 4">
    <name type="scientific">Verticillium nonalfalfae</name>
    <dbReference type="NCBI Taxonomy" id="1051616"/>
    <lineage>
        <taxon>Eukaryota</taxon>
        <taxon>Fungi</taxon>
        <taxon>Dikarya</taxon>
        <taxon>Ascomycota</taxon>
        <taxon>Pezizomycotina</taxon>
        <taxon>Sordariomycetes</taxon>
        <taxon>Hypocreomycetidae</taxon>
        <taxon>Glomerellales</taxon>
        <taxon>Plectosphaerellaceae</taxon>
        <taxon>Verticillium</taxon>
    </lineage>
</organism>
<dbReference type="InterPro" id="IPR001357">
    <property type="entry name" value="BRCT_dom"/>
</dbReference>
<feature type="domain" description="BRCT" evidence="2">
    <location>
        <begin position="119"/>
        <end position="198"/>
    </location>
</feature>
<accession>A0A3M9Y0A0</accession>
<gene>
    <name evidence="3" type="ORF">D7B24_002854</name>
</gene>
<evidence type="ECO:0000259" key="2">
    <source>
        <dbReference type="PROSITE" id="PS50172"/>
    </source>
</evidence>